<reference evidence="1 2" key="1">
    <citation type="journal article" date="2014" name="Agronomy (Basel)">
        <title>A Draft Genome Sequence for Ensete ventricosum, the Drought-Tolerant Tree Against Hunger.</title>
        <authorList>
            <person name="Harrison J."/>
            <person name="Moore K.A."/>
            <person name="Paszkiewicz K."/>
            <person name="Jones T."/>
            <person name="Grant M."/>
            <person name="Ambacheew D."/>
            <person name="Muzemil S."/>
            <person name="Studholme D.J."/>
        </authorList>
    </citation>
    <scope>NUCLEOTIDE SEQUENCE [LARGE SCALE GENOMIC DNA]</scope>
</reference>
<dbReference type="Proteomes" id="UP000287651">
    <property type="component" value="Unassembled WGS sequence"/>
</dbReference>
<sequence>MASDLAHHLRKEKIRVERRELEWNCNLNLLSTSSELKRKQRELLSFRVSPPCQDIRCIMEMEYMRSSRVELFCRFSGLCSIAGGGTISRAESAPFSVFSFPEKTLCIGLDGSE</sequence>
<evidence type="ECO:0000313" key="2">
    <source>
        <dbReference type="Proteomes" id="UP000287651"/>
    </source>
</evidence>
<evidence type="ECO:0000313" key="1">
    <source>
        <dbReference type="EMBL" id="RRT53306.1"/>
    </source>
</evidence>
<protein>
    <submittedName>
        <fullName evidence="1">Uncharacterized protein</fullName>
    </submittedName>
</protein>
<dbReference type="EMBL" id="AMZH03011211">
    <property type="protein sequence ID" value="RRT53306.1"/>
    <property type="molecule type" value="Genomic_DNA"/>
</dbReference>
<name>A0A426YNJ9_ENSVE</name>
<proteinExistence type="predicted"/>
<organism evidence="1 2">
    <name type="scientific">Ensete ventricosum</name>
    <name type="common">Abyssinian banana</name>
    <name type="synonym">Musa ensete</name>
    <dbReference type="NCBI Taxonomy" id="4639"/>
    <lineage>
        <taxon>Eukaryota</taxon>
        <taxon>Viridiplantae</taxon>
        <taxon>Streptophyta</taxon>
        <taxon>Embryophyta</taxon>
        <taxon>Tracheophyta</taxon>
        <taxon>Spermatophyta</taxon>
        <taxon>Magnoliopsida</taxon>
        <taxon>Liliopsida</taxon>
        <taxon>Zingiberales</taxon>
        <taxon>Musaceae</taxon>
        <taxon>Ensete</taxon>
    </lineage>
</organism>
<comment type="caution">
    <text evidence="1">The sequence shown here is derived from an EMBL/GenBank/DDBJ whole genome shotgun (WGS) entry which is preliminary data.</text>
</comment>
<dbReference type="AlphaFoldDB" id="A0A426YNJ9"/>
<gene>
    <name evidence="1" type="ORF">B296_00002802</name>
</gene>
<accession>A0A426YNJ9</accession>